<dbReference type="CDD" id="cd02440">
    <property type="entry name" value="AdoMet_MTases"/>
    <property type="match status" value="1"/>
</dbReference>
<accession>A0ABT1QR55</accession>
<dbReference type="InterPro" id="IPR029063">
    <property type="entry name" value="SAM-dependent_MTases_sf"/>
</dbReference>
<evidence type="ECO:0000313" key="2">
    <source>
        <dbReference type="EMBL" id="MCQ4164780.1"/>
    </source>
</evidence>
<dbReference type="Gene3D" id="3.40.50.150">
    <property type="entry name" value="Vaccinia Virus protein VP39"/>
    <property type="match status" value="1"/>
</dbReference>
<dbReference type="GO" id="GO:0008168">
    <property type="term" value="F:methyltransferase activity"/>
    <property type="evidence" value="ECO:0007669"/>
    <property type="project" value="UniProtKB-KW"/>
</dbReference>
<keyword evidence="2" id="KW-0808">Transferase</keyword>
<evidence type="ECO:0000313" key="3">
    <source>
        <dbReference type="Proteomes" id="UP001165498"/>
    </source>
</evidence>
<dbReference type="SUPFAM" id="SSF53335">
    <property type="entry name" value="S-adenosyl-L-methionine-dependent methyltransferases"/>
    <property type="match status" value="1"/>
</dbReference>
<organism evidence="2 3">
    <name type="scientific">Tahibacter harae</name>
    <dbReference type="NCBI Taxonomy" id="2963937"/>
    <lineage>
        <taxon>Bacteria</taxon>
        <taxon>Pseudomonadati</taxon>
        <taxon>Pseudomonadota</taxon>
        <taxon>Gammaproteobacteria</taxon>
        <taxon>Lysobacterales</taxon>
        <taxon>Rhodanobacteraceae</taxon>
        <taxon>Tahibacter</taxon>
    </lineage>
</organism>
<dbReference type="RefSeq" id="WP_255913709.1">
    <property type="nucleotide sequence ID" value="NZ_JANFQO010000006.1"/>
</dbReference>
<dbReference type="GO" id="GO:0032259">
    <property type="term" value="P:methylation"/>
    <property type="evidence" value="ECO:0007669"/>
    <property type="project" value="UniProtKB-KW"/>
</dbReference>
<name>A0ABT1QR55_9GAMM</name>
<dbReference type="Proteomes" id="UP001165498">
    <property type="component" value="Unassembled WGS sequence"/>
</dbReference>
<protein>
    <submittedName>
        <fullName evidence="2">Class I SAM-dependent methyltransferase</fullName>
    </submittedName>
</protein>
<feature type="region of interest" description="Disordered" evidence="1">
    <location>
        <begin position="1"/>
        <end position="21"/>
    </location>
</feature>
<gene>
    <name evidence="2" type="ORF">NM961_08660</name>
</gene>
<keyword evidence="3" id="KW-1185">Reference proteome</keyword>
<reference evidence="2" key="1">
    <citation type="submission" date="2022-07" db="EMBL/GenBank/DDBJ databases">
        <title>Tahibacter sp., a new gammaproteobacterium isolated from the silt sample collected at pig farm.</title>
        <authorList>
            <person name="Chen H."/>
        </authorList>
    </citation>
    <scope>NUCLEOTIDE SEQUENCE</scope>
    <source>
        <strain evidence="2">P2K</strain>
    </source>
</reference>
<dbReference type="Pfam" id="PF13489">
    <property type="entry name" value="Methyltransf_23"/>
    <property type="match status" value="1"/>
</dbReference>
<dbReference type="EMBL" id="JANFQO010000006">
    <property type="protein sequence ID" value="MCQ4164780.1"/>
    <property type="molecule type" value="Genomic_DNA"/>
</dbReference>
<comment type="caution">
    <text evidence="2">The sequence shown here is derived from an EMBL/GenBank/DDBJ whole genome shotgun (WGS) entry which is preliminary data.</text>
</comment>
<evidence type="ECO:0000256" key="1">
    <source>
        <dbReference type="SAM" id="MobiDB-lite"/>
    </source>
</evidence>
<sequence length="346" mass="39066">MQPAPPEEPAAAAAEEKPADAYGDRLRREQEIFADQLDVNELPDIFHYWSHNYLRPKLEHFGSSNPDEFFANALQQAYAEAPARPARFVSLGAGNCDTEVRVAQLLVGRGLRDFTIECLDINAAMLERGAAHAREAGVAEQVLPLIGDFNAWQPARRYDAAMANQSLHHVLELEHLFATVAANLPSHGRFVISDMVGRNGHQRWPEALAIVREFWAELPASYRYHRQLREQWDEYLDFDCSGEGFEGIRAQDILPLLLQHFAFESYLGFANVIDPFIDRGFGGHFDADSAHDRALIDRIHARDEAEMQAGRIKPTHAMAVLRRPDYAGPLRVWQNLTPQHCLRVPG</sequence>
<proteinExistence type="predicted"/>
<keyword evidence="2" id="KW-0489">Methyltransferase</keyword>